<sequence length="186" mass="21276">MNKLFTLLAIFIGSIITAQEFTLLPTGLHDKSDNSKDYIVFNIENRSKNELFNSVRKYLNTLYNNPENVMTVVDGEQIVVNALNSKSVKIKGSARFDTYYSMTYDFKDNKIKVSFFIKKFERPNYGRQDDIYNVVGFNLGFLGKTGIYDDKGKLLIPEAKESAENFVNTFVKSIISNATSQNNNDW</sequence>
<protein>
    <submittedName>
        <fullName evidence="1">DUF4468 domain-containing protein</fullName>
    </submittedName>
</protein>
<dbReference type="Proteomes" id="UP001239265">
    <property type="component" value="Unassembled WGS sequence"/>
</dbReference>
<dbReference type="AlphaFoldDB" id="A0ABD5B4M6"/>
<accession>A0ABD5B4M6</accession>
<evidence type="ECO:0000313" key="1">
    <source>
        <dbReference type="EMBL" id="MDQ8748336.1"/>
    </source>
</evidence>
<reference evidence="1 2" key="1">
    <citation type="submission" date="2023-06" db="EMBL/GenBank/DDBJ databases">
        <title>Nosocomial Elizabethkingia miricola genome.</title>
        <authorList>
            <person name="Morgado S."/>
            <person name="Fonseca E."/>
            <person name="Freitas F."/>
            <person name="Vicente A.C."/>
        </authorList>
    </citation>
    <scope>NUCLEOTIDE SEQUENCE [LARGE SCALE GENOMIC DNA]</scope>
    <source>
        <strain evidence="1 2">EM15</strain>
    </source>
</reference>
<dbReference type="Gene3D" id="3.30.530.80">
    <property type="match status" value="1"/>
</dbReference>
<gene>
    <name evidence="1" type="ORF">QT385_06785</name>
</gene>
<comment type="caution">
    <text evidence="1">The sequence shown here is derived from an EMBL/GenBank/DDBJ whole genome shotgun (WGS) entry which is preliminary data.</text>
</comment>
<name>A0ABD5B4M6_ELIMR</name>
<dbReference type="RefSeq" id="WP_309046287.1">
    <property type="nucleotide sequence ID" value="NZ_JAUCQJ010000002.1"/>
</dbReference>
<organism evidence="1 2">
    <name type="scientific">Elizabethkingia miricola</name>
    <name type="common">Chryseobacterium miricola</name>
    <dbReference type="NCBI Taxonomy" id="172045"/>
    <lineage>
        <taxon>Bacteria</taxon>
        <taxon>Pseudomonadati</taxon>
        <taxon>Bacteroidota</taxon>
        <taxon>Flavobacteriia</taxon>
        <taxon>Flavobacteriales</taxon>
        <taxon>Weeksellaceae</taxon>
        <taxon>Elizabethkingia</taxon>
    </lineage>
</organism>
<proteinExistence type="predicted"/>
<dbReference type="EMBL" id="JAUCQJ010000002">
    <property type="protein sequence ID" value="MDQ8748336.1"/>
    <property type="molecule type" value="Genomic_DNA"/>
</dbReference>
<evidence type="ECO:0000313" key="2">
    <source>
        <dbReference type="Proteomes" id="UP001239265"/>
    </source>
</evidence>